<dbReference type="Proteomes" id="UP000515860">
    <property type="component" value="Chromosome"/>
</dbReference>
<evidence type="ECO:0000259" key="3">
    <source>
        <dbReference type="Pfam" id="PF05569"/>
    </source>
</evidence>
<gene>
    <name evidence="4" type="ORF">H9Q79_05740</name>
</gene>
<dbReference type="Pfam" id="PF05569">
    <property type="entry name" value="Peptidase_M56"/>
    <property type="match status" value="1"/>
</dbReference>
<keyword evidence="5" id="KW-1185">Reference proteome</keyword>
<dbReference type="EMBL" id="CP060635">
    <property type="protein sequence ID" value="QNM09788.1"/>
    <property type="molecule type" value="Genomic_DNA"/>
</dbReference>
<evidence type="ECO:0000313" key="5">
    <source>
        <dbReference type="Proteomes" id="UP000515860"/>
    </source>
</evidence>
<sequence length="568" mass="61735">MTVAILHILKINLFAAACIFLVLLLSRRLKAKYSARWKYVMWLILAAYLLIPLDISSQTAVWNIPLPAHVTASSPDTAPVSDMADAPGSTLLAGVIGNAETAVPRQNTSDIPAEAPASQAAFTLELPLLIFCIWITAASALSIFRIISCALAGHRLRRFSHPLEDDEILALYSSIRTAQKLSGGPELLVNPDLSGPLLTGLLQPRLYLPENLYTLKELELVFSHELCHYRKKDIWYKLLLMTVSTLYWFNPALHLMVREADRDLEFICDEKVAAGKLSTYRFQYNRLLLKTAASAHGHLYYISASLNDGAADFKQRVLNIMAAGKLKAGVLPALLLSVFLASSSCLIGCTSVPSSASDSSGSSSVSSTSTQLPGTESTDTESLQNGISASSGSGTQAPPDINKDAAPPDHSSQPQSEALPSDSAGNQGITLSDGEPRPSIAQLSGQTGESAEVQRTVELYAGEYKDSRSYGDNPNCPDNWCSIIIYNVTASSFDFFIQQYQPEKQSSVVVFNPHRAIFIDDGQRAAYYGKEYDLFFSFENITDLSVSGFETTDGCVYSNNSIPGHEFS</sequence>
<feature type="transmembrane region" description="Helical" evidence="2">
    <location>
        <begin position="37"/>
        <end position="55"/>
    </location>
</feature>
<dbReference type="PANTHER" id="PTHR34978">
    <property type="entry name" value="POSSIBLE SENSOR-TRANSDUCER PROTEIN BLAR"/>
    <property type="match status" value="1"/>
</dbReference>
<dbReference type="InterPro" id="IPR008756">
    <property type="entry name" value="Peptidase_M56"/>
</dbReference>
<protein>
    <recommendedName>
        <fullName evidence="3">Peptidase M56 domain-containing protein</fullName>
    </recommendedName>
</protein>
<feature type="transmembrane region" description="Helical" evidence="2">
    <location>
        <begin position="6"/>
        <end position="25"/>
    </location>
</feature>
<organism evidence="4 5">
    <name type="scientific">Wansuia hejianensis</name>
    <dbReference type="NCBI Taxonomy" id="2763667"/>
    <lineage>
        <taxon>Bacteria</taxon>
        <taxon>Bacillati</taxon>
        <taxon>Bacillota</taxon>
        <taxon>Clostridia</taxon>
        <taxon>Lachnospirales</taxon>
        <taxon>Lachnospiraceae</taxon>
        <taxon>Wansuia</taxon>
    </lineage>
</organism>
<feature type="domain" description="Peptidase M56" evidence="3">
    <location>
        <begin position="8"/>
        <end position="320"/>
    </location>
</feature>
<accession>A0A7G9GG56</accession>
<feature type="compositionally biased region" description="Low complexity" evidence="1">
    <location>
        <begin position="353"/>
        <end position="370"/>
    </location>
</feature>
<feature type="transmembrane region" description="Helical" evidence="2">
    <location>
        <begin position="128"/>
        <end position="152"/>
    </location>
</feature>
<feature type="compositionally biased region" description="Polar residues" evidence="1">
    <location>
        <begin position="371"/>
        <end position="396"/>
    </location>
</feature>
<dbReference type="AlphaFoldDB" id="A0A7G9GG56"/>
<name>A0A7G9GG56_9FIRM</name>
<dbReference type="KEGG" id="whj:H9Q79_05740"/>
<dbReference type="CDD" id="cd07341">
    <property type="entry name" value="M56_BlaR1_MecR1_like"/>
    <property type="match status" value="1"/>
</dbReference>
<proteinExistence type="predicted"/>
<keyword evidence="2" id="KW-0812">Transmembrane</keyword>
<dbReference type="RefSeq" id="WP_249329382.1">
    <property type="nucleotide sequence ID" value="NZ_CP060635.1"/>
</dbReference>
<evidence type="ECO:0000256" key="2">
    <source>
        <dbReference type="SAM" id="Phobius"/>
    </source>
</evidence>
<keyword evidence="2" id="KW-1133">Transmembrane helix</keyword>
<dbReference type="InterPro" id="IPR052173">
    <property type="entry name" value="Beta-lactam_resp_regulator"/>
</dbReference>
<feature type="region of interest" description="Disordered" evidence="1">
    <location>
        <begin position="353"/>
        <end position="452"/>
    </location>
</feature>
<feature type="compositionally biased region" description="Polar residues" evidence="1">
    <location>
        <begin position="410"/>
        <end position="430"/>
    </location>
</feature>
<evidence type="ECO:0000313" key="4">
    <source>
        <dbReference type="EMBL" id="QNM09788.1"/>
    </source>
</evidence>
<evidence type="ECO:0000256" key="1">
    <source>
        <dbReference type="SAM" id="MobiDB-lite"/>
    </source>
</evidence>
<dbReference type="PANTHER" id="PTHR34978:SF3">
    <property type="entry name" value="SLR0241 PROTEIN"/>
    <property type="match status" value="1"/>
</dbReference>
<keyword evidence="2" id="KW-0472">Membrane</keyword>
<reference evidence="4 5" key="1">
    <citation type="submission" date="2020-08" db="EMBL/GenBank/DDBJ databases">
        <authorList>
            <person name="Liu C."/>
            <person name="Sun Q."/>
        </authorList>
    </citation>
    <scope>NUCLEOTIDE SEQUENCE [LARGE SCALE GENOMIC DNA]</scope>
    <source>
        <strain evidence="4 5">NSJ-29</strain>
    </source>
</reference>
<feature type="transmembrane region" description="Helical" evidence="2">
    <location>
        <begin position="238"/>
        <end position="257"/>
    </location>
</feature>